<proteinExistence type="predicted"/>
<dbReference type="SUPFAM" id="SSF52218">
    <property type="entry name" value="Flavoproteins"/>
    <property type="match status" value="1"/>
</dbReference>
<dbReference type="GO" id="GO:0016651">
    <property type="term" value="F:oxidoreductase activity, acting on NAD(P)H"/>
    <property type="evidence" value="ECO:0007669"/>
    <property type="project" value="UniProtKB-ARBA"/>
</dbReference>
<organism evidence="2 3">
    <name type="scientific">Enterococcus avium</name>
    <name type="common">Streptococcus avium</name>
    <dbReference type="NCBI Taxonomy" id="33945"/>
    <lineage>
        <taxon>Bacteria</taxon>
        <taxon>Bacillati</taxon>
        <taxon>Bacillota</taxon>
        <taxon>Bacilli</taxon>
        <taxon>Lactobacillales</taxon>
        <taxon>Enterococcaceae</taxon>
        <taxon>Enterococcus</taxon>
    </lineage>
</organism>
<dbReference type="Pfam" id="PF12682">
    <property type="entry name" value="Flavodoxin_4"/>
    <property type="match status" value="1"/>
</dbReference>
<dbReference type="PANTHER" id="PTHR39201:SF1">
    <property type="entry name" value="FLAVODOXIN-LIKE DOMAIN-CONTAINING PROTEIN"/>
    <property type="match status" value="1"/>
</dbReference>
<protein>
    <submittedName>
        <fullName evidence="2">Flavodoxin</fullName>
    </submittedName>
</protein>
<gene>
    <name evidence="2" type="ORF">EK398_21980</name>
</gene>
<dbReference type="RefSeq" id="WP_102872926.1">
    <property type="nucleotide sequence ID" value="NZ_JBPFMR010000129.1"/>
</dbReference>
<accession>A0A2N8PSF9</accession>
<dbReference type="Proteomes" id="UP000288388">
    <property type="component" value="Unassembled WGS sequence"/>
</dbReference>
<evidence type="ECO:0000313" key="3">
    <source>
        <dbReference type="Proteomes" id="UP000288388"/>
    </source>
</evidence>
<comment type="caution">
    <text evidence="2">The sequence shown here is derived from an EMBL/GenBank/DDBJ whole genome shotgun (WGS) entry which is preliminary data.</text>
</comment>
<evidence type="ECO:0000313" key="2">
    <source>
        <dbReference type="EMBL" id="RVU93116.1"/>
    </source>
</evidence>
<dbReference type="InterPro" id="IPR029039">
    <property type="entry name" value="Flavoprotein-like_sf"/>
</dbReference>
<evidence type="ECO:0000259" key="1">
    <source>
        <dbReference type="Pfam" id="PF12682"/>
    </source>
</evidence>
<dbReference type="Gene3D" id="3.40.50.360">
    <property type="match status" value="1"/>
</dbReference>
<sequence>MTAVVIYFSRAGENYLNGTKQRITKRNTAILAEKISHALAIESYELLPKIAYSESYDEAVQQAEKEKQASARIDYEKLPIDLTQVDSIFLGFPNWWGTYPQIIATFLADQEWKNKVIYPFCTHEGSAFGSSIQDLQVACSGAEIKTGLAVRGSKVDRSEIAVRKWLLAYSN</sequence>
<feature type="domain" description="Flavodoxin-like" evidence="1">
    <location>
        <begin position="28"/>
        <end position="165"/>
    </location>
</feature>
<reference evidence="2 3" key="1">
    <citation type="submission" date="2018-12" db="EMBL/GenBank/DDBJ databases">
        <title>A novel vanA-carrying plasmid in a clinical isolate of Enterococcus avium.</title>
        <authorList>
            <person name="Bernasconi O.J."/>
            <person name="Luzzaro F."/>
            <person name="Endimiani A."/>
        </authorList>
    </citation>
    <scope>NUCLEOTIDE SEQUENCE [LARGE SCALE GENOMIC DNA]</scope>
    <source>
        <strain evidence="2 3">LC0559/18</strain>
    </source>
</reference>
<dbReference type="EMBL" id="RYZS01000002">
    <property type="protein sequence ID" value="RVU93116.1"/>
    <property type="molecule type" value="Genomic_DNA"/>
</dbReference>
<dbReference type="InterPro" id="IPR008254">
    <property type="entry name" value="Flavodoxin/NO_synth"/>
</dbReference>
<name>A0A2N8PSF9_ENTAV</name>
<dbReference type="GO" id="GO:0010181">
    <property type="term" value="F:FMN binding"/>
    <property type="evidence" value="ECO:0007669"/>
    <property type="project" value="InterPro"/>
</dbReference>
<dbReference type="PANTHER" id="PTHR39201">
    <property type="entry name" value="EXPORTED PROTEIN-RELATED"/>
    <property type="match status" value="1"/>
</dbReference>
<dbReference type="AlphaFoldDB" id="A0A2N8PSF9"/>